<evidence type="ECO:0000313" key="2">
    <source>
        <dbReference type="EMBL" id="GGJ80578.1"/>
    </source>
</evidence>
<reference evidence="2" key="2">
    <citation type="submission" date="2020-09" db="EMBL/GenBank/DDBJ databases">
        <authorList>
            <person name="Sun Q."/>
            <person name="Ohkuma M."/>
        </authorList>
    </citation>
    <scope>NUCLEOTIDE SEQUENCE</scope>
    <source>
        <strain evidence="2">JCM 14371</strain>
    </source>
</reference>
<keyword evidence="3" id="KW-1185">Reference proteome</keyword>
<feature type="signal peptide" evidence="1">
    <location>
        <begin position="1"/>
        <end position="22"/>
    </location>
</feature>
<reference evidence="2" key="1">
    <citation type="journal article" date="2014" name="Int. J. Syst. Evol. Microbiol.">
        <title>Complete genome sequence of Corynebacterium casei LMG S-19264T (=DSM 44701T), isolated from a smear-ripened cheese.</title>
        <authorList>
            <consortium name="US DOE Joint Genome Institute (JGI-PGF)"/>
            <person name="Walter F."/>
            <person name="Albersmeier A."/>
            <person name="Kalinowski J."/>
            <person name="Ruckert C."/>
        </authorList>
    </citation>
    <scope>NUCLEOTIDE SEQUENCE</scope>
    <source>
        <strain evidence="2">JCM 14371</strain>
    </source>
</reference>
<comment type="caution">
    <text evidence="2">The sequence shown here is derived from an EMBL/GenBank/DDBJ whole genome shotgun (WGS) entry which is preliminary data.</text>
</comment>
<sequence>MTPPARTVPLALALLTGGTADAASHDLLAGLSADGVFRQTRPLPDDRVRRGERGYALLPDQFGGQWSVILSGTPAANTVHFTFMGGRAALTQGGPTIGKLMGRMVGRAATTCFNVGTERLPDLRAWVEGAVRAGQDVTLDRRFGPLRAQLLVNRTDGDPDSPAGLAEVDVLLTRSGTPGTAPWTNTCRAP</sequence>
<evidence type="ECO:0000256" key="1">
    <source>
        <dbReference type="SAM" id="SignalP"/>
    </source>
</evidence>
<gene>
    <name evidence="2" type="ORF">GCM10008939_25540</name>
</gene>
<dbReference type="RefSeq" id="WP_188963677.1">
    <property type="nucleotide sequence ID" value="NZ_BMOE01000009.1"/>
</dbReference>
<dbReference type="Proteomes" id="UP000635726">
    <property type="component" value="Unassembled WGS sequence"/>
</dbReference>
<accession>A0A917PJI2</accession>
<dbReference type="AlphaFoldDB" id="A0A917PJI2"/>
<evidence type="ECO:0000313" key="3">
    <source>
        <dbReference type="Proteomes" id="UP000635726"/>
    </source>
</evidence>
<organism evidence="2 3">
    <name type="scientific">Deinococcus aquiradiocola</name>
    <dbReference type="NCBI Taxonomy" id="393059"/>
    <lineage>
        <taxon>Bacteria</taxon>
        <taxon>Thermotogati</taxon>
        <taxon>Deinococcota</taxon>
        <taxon>Deinococci</taxon>
        <taxon>Deinococcales</taxon>
        <taxon>Deinococcaceae</taxon>
        <taxon>Deinococcus</taxon>
    </lineage>
</organism>
<protein>
    <submittedName>
        <fullName evidence="2">Uncharacterized protein</fullName>
    </submittedName>
</protein>
<feature type="chain" id="PRO_5037724050" evidence="1">
    <location>
        <begin position="23"/>
        <end position="190"/>
    </location>
</feature>
<proteinExistence type="predicted"/>
<dbReference type="EMBL" id="BMOE01000009">
    <property type="protein sequence ID" value="GGJ80578.1"/>
    <property type="molecule type" value="Genomic_DNA"/>
</dbReference>
<name>A0A917PJI2_9DEIO</name>
<keyword evidence="1" id="KW-0732">Signal</keyword>